<accession>A0A7J6LZ64</accession>
<organism evidence="2 3">
    <name type="scientific">Perkinsus olseni</name>
    <name type="common">Perkinsus atlanticus</name>
    <dbReference type="NCBI Taxonomy" id="32597"/>
    <lineage>
        <taxon>Eukaryota</taxon>
        <taxon>Sar</taxon>
        <taxon>Alveolata</taxon>
        <taxon>Perkinsozoa</taxon>
        <taxon>Perkinsea</taxon>
        <taxon>Perkinsida</taxon>
        <taxon>Perkinsidae</taxon>
        <taxon>Perkinsus</taxon>
    </lineage>
</organism>
<evidence type="ECO:0000256" key="1">
    <source>
        <dbReference type="SAM" id="MobiDB-lite"/>
    </source>
</evidence>
<sequence>MPYSPHYGPSGLPDPTRTPAYHNTAAQQHSATPQKKTSGPNNNIIVFDWDDTILPTTWLERQRLLQIGSIRIKPCHARALTALSDSVLSTIEIAANYGKLMIITNAAPGWVEASCQQFMPALLPFIKSVPLYARPFNALMTTWKLDAFARECGGGEVEGVVSLGDGPIERQACLRLMAEDKRVKSVKFKESPSISQLVSEHELLHLRLKDLLKHDSDLDLRLLCNNTNPQAGNGGRPPCSIVHISKLDKTATTASSSPPVTLPRIPQAASNNYTPLRSSMDKDYYGYNRRAGGSINDYYQGTRRQSDSAYHQSRTRRLPPPTSMDGNAPGYGSPSRAYPPYGSTREHSSVVMVDQLMMHEMTTKTMIMLVIIMEPTALEERQQLQSEGAAVGDISDRLDRASTSSLILISYALDENTSSLYY</sequence>
<feature type="region of interest" description="Disordered" evidence="1">
    <location>
        <begin position="1"/>
        <end position="39"/>
    </location>
</feature>
<protein>
    <submittedName>
        <fullName evidence="2">Uncharacterized protein</fullName>
    </submittedName>
</protein>
<evidence type="ECO:0000313" key="3">
    <source>
        <dbReference type="Proteomes" id="UP000570595"/>
    </source>
</evidence>
<feature type="compositionally biased region" description="Polar residues" evidence="1">
    <location>
        <begin position="297"/>
        <end position="312"/>
    </location>
</feature>
<dbReference type="Proteomes" id="UP000570595">
    <property type="component" value="Unassembled WGS sequence"/>
</dbReference>
<dbReference type="AlphaFoldDB" id="A0A7J6LZ64"/>
<comment type="caution">
    <text evidence="2">The sequence shown here is derived from an EMBL/GenBank/DDBJ whole genome shotgun (WGS) entry which is preliminary data.</text>
</comment>
<feature type="compositionally biased region" description="Polar residues" evidence="1">
    <location>
        <begin position="24"/>
        <end position="39"/>
    </location>
</feature>
<reference evidence="2 3" key="1">
    <citation type="submission" date="2020-04" db="EMBL/GenBank/DDBJ databases">
        <title>Perkinsus olseni comparative genomics.</title>
        <authorList>
            <person name="Bogema D.R."/>
        </authorList>
    </citation>
    <scope>NUCLEOTIDE SEQUENCE [LARGE SCALE GENOMIC DNA]</scope>
    <source>
        <strain evidence="2">ATCC PRA-179</strain>
    </source>
</reference>
<gene>
    <name evidence="2" type="ORF">FOZ61_000751</name>
</gene>
<evidence type="ECO:0000313" key="2">
    <source>
        <dbReference type="EMBL" id="KAF4664524.1"/>
    </source>
</evidence>
<feature type="region of interest" description="Disordered" evidence="1">
    <location>
        <begin position="250"/>
        <end position="276"/>
    </location>
</feature>
<proteinExistence type="predicted"/>
<dbReference type="PANTHER" id="PTHR38899">
    <property type="entry name" value="DOMAIN OOKINETE PROTEIN, PUTATIVE-RELATED"/>
    <property type="match status" value="1"/>
</dbReference>
<feature type="region of interest" description="Disordered" evidence="1">
    <location>
        <begin position="295"/>
        <end position="344"/>
    </location>
</feature>
<name>A0A7J6LZ64_PEROL</name>
<dbReference type="OrthoDB" id="166018at2759"/>
<dbReference type="PANTHER" id="PTHR38899:SF1">
    <property type="entry name" value="PROTEIN KINASE"/>
    <property type="match status" value="1"/>
</dbReference>
<feature type="compositionally biased region" description="Low complexity" evidence="1">
    <location>
        <begin position="250"/>
        <end position="259"/>
    </location>
</feature>
<dbReference type="EMBL" id="JABAHT010000115">
    <property type="protein sequence ID" value="KAF4664524.1"/>
    <property type="molecule type" value="Genomic_DNA"/>
</dbReference>